<dbReference type="GO" id="GO:1990966">
    <property type="term" value="P:ATP generation from poly-ADP-D-ribose"/>
    <property type="evidence" value="ECO:0007669"/>
    <property type="project" value="TreeGrafter"/>
</dbReference>
<accession>A0A5C3M7D0</accession>
<name>A0A5C3M7D0_9AGAR</name>
<evidence type="ECO:0000256" key="3">
    <source>
        <dbReference type="ARBA" id="ARBA00022801"/>
    </source>
</evidence>
<dbReference type="EC" id="3.2.1.143" evidence="2"/>
<dbReference type="GO" id="GO:0004649">
    <property type="term" value="F:poly(ADP-ribose) glycohydrolase activity"/>
    <property type="evidence" value="ECO:0007669"/>
    <property type="project" value="UniProtKB-EC"/>
</dbReference>
<dbReference type="GO" id="GO:0009225">
    <property type="term" value="P:nucleotide-sugar metabolic process"/>
    <property type="evidence" value="ECO:0007669"/>
    <property type="project" value="TreeGrafter"/>
</dbReference>
<dbReference type="Pfam" id="PF20811">
    <property type="entry name" value="PARG_cat_N"/>
    <property type="match status" value="1"/>
</dbReference>
<dbReference type="InterPro" id="IPR007724">
    <property type="entry name" value="Poly_GlycHdrlase"/>
</dbReference>
<dbReference type="PANTHER" id="PTHR12837:SF0">
    <property type="entry name" value="POLY(ADP-RIBOSE) GLYCOHYDROLASE"/>
    <property type="match status" value="1"/>
</dbReference>
<dbReference type="GO" id="GO:0005634">
    <property type="term" value="C:nucleus"/>
    <property type="evidence" value="ECO:0007669"/>
    <property type="project" value="TreeGrafter"/>
</dbReference>
<comment type="similarity">
    <text evidence="1">Belongs to the poly(ADP-ribose) glycohydrolase family.</text>
</comment>
<dbReference type="OrthoDB" id="1937899at2759"/>
<dbReference type="EMBL" id="ML213595">
    <property type="protein sequence ID" value="TFK41309.1"/>
    <property type="molecule type" value="Genomic_DNA"/>
</dbReference>
<keyword evidence="3" id="KW-0378">Hydrolase</keyword>
<dbReference type="STRING" id="68775.A0A5C3M7D0"/>
<dbReference type="GO" id="GO:0005737">
    <property type="term" value="C:cytoplasm"/>
    <property type="evidence" value="ECO:0007669"/>
    <property type="project" value="TreeGrafter"/>
</dbReference>
<proteinExistence type="inferred from homology"/>
<feature type="domain" description="PARG helical" evidence="5">
    <location>
        <begin position="91"/>
        <end position="186"/>
    </location>
</feature>
<evidence type="ECO:0000259" key="4">
    <source>
        <dbReference type="Pfam" id="PF05028"/>
    </source>
</evidence>
<dbReference type="PANTHER" id="PTHR12837">
    <property type="entry name" value="POLY ADP-RIBOSE GLYCOHYDROLASE"/>
    <property type="match status" value="1"/>
</dbReference>
<evidence type="ECO:0000259" key="5">
    <source>
        <dbReference type="Pfam" id="PF20811"/>
    </source>
</evidence>
<dbReference type="Proteomes" id="UP000308652">
    <property type="component" value="Unassembled WGS sequence"/>
</dbReference>
<feature type="domain" description="PARG catalytic Macro" evidence="4">
    <location>
        <begin position="248"/>
        <end position="394"/>
    </location>
</feature>
<dbReference type="Pfam" id="PF05028">
    <property type="entry name" value="PARG_cat_C"/>
    <property type="match status" value="1"/>
</dbReference>
<sequence length="454" mass="49551">MENAYLLPCHPAITSLDPLGVSEIEEPTAWDVITASISLFRSERHTDLHRLPSLIEDLAYSLHHKGSVNTAFLQHFLTDSYPDARADNALNLLDAILHSALALPTVFPTREIPYLNLKNPHLHLTDAQVKSLIAHQILGTVKPPKGNAWGCSFLCWYSSPQPMDSAVRGYLETLFHYMSCISDNNHSTTYEFYSAPIFKQGEYPWQISIARVFDYLEIDSTEASSVEFPHKSLKYMLIASNVSPGFGASCTQEELVTAACPALLPLGALCVAPPIPSDAALLTHGIIPVSTWKGQGRHACRTGMSIQCSAHGFLLVDATELDTSESSSLADLIPKNLERDLLKVYTGFAAVRRCAATEIASPLWGAGAFGGDPIVKSLILAIAAASAGVKIHLSVDKQRQIGHESMSLFKTLTDMKSCCSSVQVNNVWRLLNHDRVRSCRDGSSIAEILCSADF</sequence>
<keyword evidence="7" id="KW-1185">Reference proteome</keyword>
<gene>
    <name evidence="6" type="ORF">BDQ12DRAFT_733611</name>
</gene>
<dbReference type="InterPro" id="IPR046372">
    <property type="entry name" value="PARG_cat_C"/>
</dbReference>
<evidence type="ECO:0000256" key="1">
    <source>
        <dbReference type="ARBA" id="ARBA00009545"/>
    </source>
</evidence>
<reference evidence="6 7" key="1">
    <citation type="journal article" date="2019" name="Nat. Ecol. Evol.">
        <title>Megaphylogeny resolves global patterns of mushroom evolution.</title>
        <authorList>
            <person name="Varga T."/>
            <person name="Krizsan K."/>
            <person name="Foldi C."/>
            <person name="Dima B."/>
            <person name="Sanchez-Garcia M."/>
            <person name="Sanchez-Ramirez S."/>
            <person name="Szollosi G.J."/>
            <person name="Szarkandi J.G."/>
            <person name="Papp V."/>
            <person name="Albert L."/>
            <person name="Andreopoulos W."/>
            <person name="Angelini C."/>
            <person name="Antonin V."/>
            <person name="Barry K.W."/>
            <person name="Bougher N.L."/>
            <person name="Buchanan P."/>
            <person name="Buyck B."/>
            <person name="Bense V."/>
            <person name="Catcheside P."/>
            <person name="Chovatia M."/>
            <person name="Cooper J."/>
            <person name="Damon W."/>
            <person name="Desjardin D."/>
            <person name="Finy P."/>
            <person name="Geml J."/>
            <person name="Haridas S."/>
            <person name="Hughes K."/>
            <person name="Justo A."/>
            <person name="Karasinski D."/>
            <person name="Kautmanova I."/>
            <person name="Kiss B."/>
            <person name="Kocsube S."/>
            <person name="Kotiranta H."/>
            <person name="LaButti K.M."/>
            <person name="Lechner B.E."/>
            <person name="Liimatainen K."/>
            <person name="Lipzen A."/>
            <person name="Lukacs Z."/>
            <person name="Mihaltcheva S."/>
            <person name="Morgado L.N."/>
            <person name="Niskanen T."/>
            <person name="Noordeloos M.E."/>
            <person name="Ohm R.A."/>
            <person name="Ortiz-Santana B."/>
            <person name="Ovrebo C."/>
            <person name="Racz N."/>
            <person name="Riley R."/>
            <person name="Savchenko A."/>
            <person name="Shiryaev A."/>
            <person name="Soop K."/>
            <person name="Spirin V."/>
            <person name="Szebenyi C."/>
            <person name="Tomsovsky M."/>
            <person name="Tulloss R.E."/>
            <person name="Uehling J."/>
            <person name="Grigoriev I.V."/>
            <person name="Vagvolgyi C."/>
            <person name="Papp T."/>
            <person name="Martin F.M."/>
            <person name="Miettinen O."/>
            <person name="Hibbett D.S."/>
            <person name="Nagy L.G."/>
        </authorList>
    </citation>
    <scope>NUCLEOTIDE SEQUENCE [LARGE SCALE GENOMIC DNA]</scope>
    <source>
        <strain evidence="6 7">CBS 166.37</strain>
    </source>
</reference>
<protein>
    <recommendedName>
        <fullName evidence="2">poly(ADP-ribose) glycohydrolase</fullName>
        <ecNumber evidence="2">3.2.1.143</ecNumber>
    </recommendedName>
</protein>
<evidence type="ECO:0000313" key="7">
    <source>
        <dbReference type="Proteomes" id="UP000308652"/>
    </source>
</evidence>
<dbReference type="GO" id="GO:0005975">
    <property type="term" value="P:carbohydrate metabolic process"/>
    <property type="evidence" value="ECO:0007669"/>
    <property type="project" value="InterPro"/>
</dbReference>
<evidence type="ECO:0000313" key="6">
    <source>
        <dbReference type="EMBL" id="TFK41309.1"/>
    </source>
</evidence>
<evidence type="ECO:0000256" key="2">
    <source>
        <dbReference type="ARBA" id="ARBA00012255"/>
    </source>
</evidence>
<dbReference type="AlphaFoldDB" id="A0A5C3M7D0"/>
<dbReference type="InterPro" id="IPR048362">
    <property type="entry name" value="PARG_helical"/>
</dbReference>
<dbReference type="GO" id="GO:0006282">
    <property type="term" value="P:regulation of DNA repair"/>
    <property type="evidence" value="ECO:0007669"/>
    <property type="project" value="InterPro"/>
</dbReference>
<organism evidence="6 7">
    <name type="scientific">Crucibulum laeve</name>
    <dbReference type="NCBI Taxonomy" id="68775"/>
    <lineage>
        <taxon>Eukaryota</taxon>
        <taxon>Fungi</taxon>
        <taxon>Dikarya</taxon>
        <taxon>Basidiomycota</taxon>
        <taxon>Agaricomycotina</taxon>
        <taxon>Agaricomycetes</taxon>
        <taxon>Agaricomycetidae</taxon>
        <taxon>Agaricales</taxon>
        <taxon>Agaricineae</taxon>
        <taxon>Nidulariaceae</taxon>
        <taxon>Crucibulum</taxon>
    </lineage>
</organism>